<dbReference type="PANTHER" id="PTHR30160:SF7">
    <property type="entry name" value="ADP-HEPTOSE--LPS HEPTOSYLTRANSFERASE 2"/>
    <property type="match status" value="1"/>
</dbReference>
<keyword evidence="2" id="KW-0808">Transferase</keyword>
<dbReference type="SUPFAM" id="SSF53756">
    <property type="entry name" value="UDP-Glycosyltransferase/glycogen phosphorylase"/>
    <property type="match status" value="2"/>
</dbReference>
<evidence type="ECO:0000313" key="6">
    <source>
        <dbReference type="Proteomes" id="UP000231292"/>
    </source>
</evidence>
<reference evidence="5 6" key="1">
    <citation type="submission" date="2017-09" db="EMBL/GenBank/DDBJ databases">
        <title>Depth-based differentiation of microbial function through sediment-hosted aquifers and enrichment of novel symbionts in the deep terrestrial subsurface.</title>
        <authorList>
            <person name="Probst A.J."/>
            <person name="Ladd B."/>
            <person name="Jarett J.K."/>
            <person name="Geller-Mcgrath D.E."/>
            <person name="Sieber C.M."/>
            <person name="Emerson J.B."/>
            <person name="Anantharaman K."/>
            <person name="Thomas B.C."/>
            <person name="Malmstrom R."/>
            <person name="Stieglmeier M."/>
            <person name="Klingl A."/>
            <person name="Woyke T."/>
            <person name="Ryan C.M."/>
            <person name="Banfield J.F."/>
        </authorList>
    </citation>
    <scope>NUCLEOTIDE SEQUENCE [LARGE SCALE GENOMIC DNA]</scope>
    <source>
        <strain evidence="5">CG23_combo_of_CG06-09_8_20_14_all_41_10</strain>
    </source>
</reference>
<evidence type="ECO:0000256" key="2">
    <source>
        <dbReference type="ARBA" id="ARBA00022679"/>
    </source>
</evidence>
<dbReference type="Pfam" id="PF13439">
    <property type="entry name" value="Glyco_transf_4"/>
    <property type="match status" value="1"/>
</dbReference>
<sequence length="695" mass="78322">MNILQILPELNVGGVETGTLDLAKYLVRLNHKAVVVSAGGTLVKDLEAVGAKHYQLPVHKKSIFTMVKMVPLLVEIIKKEEIDIVHARSRVPAWIAYFACRRTNAVFITTCHGYYKKHPFSYVMGWAKRVIVLSNVIARHMIEAFAVPHERIRLIPRSVDLEKFKYSRPDKRRGREFNIGIISRITPIKGHLYFIKAMAKVAKVVPSLKVWVVGDAQKSHEAYKEELHVLTRRLGLDHCTEFLGTQKNIPEILSHLDLLVLSTTTHEAFGRVIIEAQAAGVPVVATEVGGVVDIIENNKNGLLVPPADPSSMAEAALRIFRDPQLASNLSEAAITRVREKYNVELMVENTLKVYEDATKNFKLLIIKLSSLGDVILSIAGIRAIREKFPHYEISLLVGVESKDVLLRCPYIDKLLVVDLKNKDKGIKGLLGAARILRKKNFDLVVDLQNSRLSHALSFLSLSLNRYGYDNKKLGFLLNHRQKDDQPKIGPVEHQFRMLKLLGIDLKDNHLELWPSSDDEEYVENLLNTQWLSDGQKVVGININASKRWITKCWPKERIAKLCDELGLRNIRVVITGTQGDLLDANTLIKMVKNTKIINACAKTTVNQLVCLIKRCAVYISADSSPLHIAAAVKTPIIALFGPTEPIRHMPPAKDFVIIRKELPCSPCYKPKCRHRRCMNMITVEEVLQAIDKFLK</sequence>
<dbReference type="InterPro" id="IPR001296">
    <property type="entry name" value="Glyco_trans_1"/>
</dbReference>
<proteinExistence type="predicted"/>
<dbReference type="CDD" id="cd03819">
    <property type="entry name" value="GT4_WavL-like"/>
    <property type="match status" value="1"/>
</dbReference>
<dbReference type="PANTHER" id="PTHR30160">
    <property type="entry name" value="TETRAACYLDISACCHARIDE 4'-KINASE-RELATED"/>
    <property type="match status" value="1"/>
</dbReference>
<dbReference type="Gene3D" id="3.40.50.2000">
    <property type="entry name" value="Glycogen Phosphorylase B"/>
    <property type="match status" value="4"/>
</dbReference>
<dbReference type="InterPro" id="IPR028098">
    <property type="entry name" value="Glyco_trans_4-like_N"/>
</dbReference>
<feature type="domain" description="Glycosyltransferase subfamily 4-like N-terminal" evidence="4">
    <location>
        <begin position="12"/>
        <end position="163"/>
    </location>
</feature>
<accession>A0A2G9YKY7</accession>
<gene>
    <name evidence="5" type="ORF">COX41_00205</name>
</gene>
<dbReference type="EMBL" id="PCRK01000006">
    <property type="protein sequence ID" value="PIP19908.1"/>
    <property type="molecule type" value="Genomic_DNA"/>
</dbReference>
<dbReference type="Pfam" id="PF01075">
    <property type="entry name" value="Glyco_transf_9"/>
    <property type="match status" value="1"/>
</dbReference>
<dbReference type="NCBIfam" id="NF038011">
    <property type="entry name" value="PelF"/>
    <property type="match status" value="1"/>
</dbReference>
<keyword evidence="1" id="KW-0328">Glycosyltransferase</keyword>
<evidence type="ECO:0008006" key="7">
    <source>
        <dbReference type="Google" id="ProtNLM"/>
    </source>
</evidence>
<dbReference type="GO" id="GO:0005829">
    <property type="term" value="C:cytosol"/>
    <property type="evidence" value="ECO:0007669"/>
    <property type="project" value="TreeGrafter"/>
</dbReference>
<evidence type="ECO:0000313" key="5">
    <source>
        <dbReference type="EMBL" id="PIP19908.1"/>
    </source>
</evidence>
<feature type="domain" description="Glycosyl transferase family 1" evidence="3">
    <location>
        <begin position="171"/>
        <end position="334"/>
    </location>
</feature>
<evidence type="ECO:0000259" key="4">
    <source>
        <dbReference type="Pfam" id="PF13439"/>
    </source>
</evidence>
<dbReference type="AlphaFoldDB" id="A0A2G9YKY7"/>
<dbReference type="Pfam" id="PF00534">
    <property type="entry name" value="Glycos_transf_1"/>
    <property type="match status" value="1"/>
</dbReference>
<evidence type="ECO:0000259" key="3">
    <source>
        <dbReference type="Pfam" id="PF00534"/>
    </source>
</evidence>
<dbReference type="CDD" id="cd03789">
    <property type="entry name" value="GT9_LPS_heptosyltransferase"/>
    <property type="match status" value="1"/>
</dbReference>
<dbReference type="GO" id="GO:0008713">
    <property type="term" value="F:ADP-heptose-lipopolysaccharide heptosyltransferase activity"/>
    <property type="evidence" value="ECO:0007669"/>
    <property type="project" value="TreeGrafter"/>
</dbReference>
<dbReference type="InterPro" id="IPR051199">
    <property type="entry name" value="LPS_LOS_Heptosyltrfase"/>
</dbReference>
<organism evidence="5 6">
    <name type="scientific">Candidatus Sherwoodlollariibacterium unditelluris</name>
    <dbReference type="NCBI Taxonomy" id="1974757"/>
    <lineage>
        <taxon>Bacteria</taxon>
        <taxon>Pseudomonadati</taxon>
        <taxon>Candidatus Omnitrophota</taxon>
        <taxon>Candidatus Sherwoodlollariibacterium</taxon>
    </lineage>
</organism>
<evidence type="ECO:0000256" key="1">
    <source>
        <dbReference type="ARBA" id="ARBA00022676"/>
    </source>
</evidence>
<comment type="caution">
    <text evidence="5">The sequence shown here is derived from an EMBL/GenBank/DDBJ whole genome shotgun (WGS) entry which is preliminary data.</text>
</comment>
<protein>
    <recommendedName>
        <fullName evidence="7">Lipopolysaccharide heptosyltransferase II</fullName>
    </recommendedName>
</protein>
<dbReference type="InterPro" id="IPR002201">
    <property type="entry name" value="Glyco_trans_9"/>
</dbReference>
<name>A0A2G9YKY7_9BACT</name>
<dbReference type="InterPro" id="IPR047691">
    <property type="entry name" value="PelF-like"/>
</dbReference>
<dbReference type="Proteomes" id="UP000231292">
    <property type="component" value="Unassembled WGS sequence"/>
</dbReference>
<dbReference type="GO" id="GO:0009244">
    <property type="term" value="P:lipopolysaccharide core region biosynthetic process"/>
    <property type="evidence" value="ECO:0007669"/>
    <property type="project" value="TreeGrafter"/>
</dbReference>